<dbReference type="FunFam" id="3.60.10.10:FF:000007">
    <property type="entry name" value="Deoxyribonuclease"/>
    <property type="match status" value="1"/>
</dbReference>
<keyword evidence="15" id="KW-0472">Membrane</keyword>
<evidence type="ECO:0000256" key="4">
    <source>
        <dbReference type="ARBA" id="ARBA00022729"/>
    </source>
</evidence>
<feature type="domain" description="Endonuclease/exonuclease/phosphatase" evidence="17">
    <location>
        <begin position="27"/>
        <end position="275"/>
    </location>
</feature>
<evidence type="ECO:0000256" key="9">
    <source>
        <dbReference type="ARBA" id="ARBA00023180"/>
    </source>
</evidence>
<organism evidence="18">
    <name type="scientific">Osmerus mordax</name>
    <name type="common">Rainbow smelt</name>
    <name type="synonym">Atherina mordax</name>
    <dbReference type="NCBI Taxonomy" id="8014"/>
    <lineage>
        <taxon>Eukaryota</taxon>
        <taxon>Metazoa</taxon>
        <taxon>Chordata</taxon>
        <taxon>Craniata</taxon>
        <taxon>Vertebrata</taxon>
        <taxon>Euteleostomi</taxon>
        <taxon>Actinopterygii</taxon>
        <taxon>Neopterygii</taxon>
        <taxon>Teleostei</taxon>
        <taxon>Stomiati</taxon>
        <taxon>Osmeriformes</taxon>
        <taxon>Osmeridae</taxon>
        <taxon>Osmerus</taxon>
    </lineage>
</organism>
<dbReference type="PANTHER" id="PTHR11371">
    <property type="entry name" value="DEOXYRIBONUCLEASE"/>
    <property type="match status" value="1"/>
</dbReference>
<evidence type="ECO:0000256" key="8">
    <source>
        <dbReference type="ARBA" id="ARBA00023157"/>
    </source>
</evidence>
<dbReference type="PIRSF" id="PIRSF000988">
    <property type="entry name" value="DNase_I_euk"/>
    <property type="match status" value="1"/>
</dbReference>
<dbReference type="InterPro" id="IPR036691">
    <property type="entry name" value="Endo/exonu/phosph_ase_sf"/>
</dbReference>
<evidence type="ECO:0000256" key="7">
    <source>
        <dbReference type="ARBA" id="ARBA00022824"/>
    </source>
</evidence>
<feature type="active site" evidence="13">
    <location>
        <position position="101"/>
    </location>
</feature>
<dbReference type="SMART" id="SM00476">
    <property type="entry name" value="DNaseIc"/>
    <property type="match status" value="1"/>
</dbReference>
<evidence type="ECO:0000256" key="3">
    <source>
        <dbReference type="ARBA" id="ARBA00022722"/>
    </source>
</evidence>
<evidence type="ECO:0000256" key="12">
    <source>
        <dbReference type="ARBA" id="ARBA00043073"/>
    </source>
</evidence>
<keyword evidence="15" id="KW-0812">Transmembrane</keyword>
<reference evidence="18" key="1">
    <citation type="submission" date="2009-03" db="EMBL/GenBank/DDBJ databases">
        <title>Osmerus mordax full-length cDNAs.</title>
        <authorList>
            <person name="von Schalburg K."/>
            <person name="Leong J."/>
            <person name="Cooper G."/>
            <person name="Davidson W.S."/>
            <person name="Koop B.F."/>
        </authorList>
    </citation>
    <scope>NUCLEOTIDE SEQUENCE</scope>
    <source>
        <tissue evidence="18">Brain</tissue>
    </source>
</reference>
<keyword evidence="15" id="KW-1133">Transmembrane helix</keyword>
<evidence type="ECO:0000256" key="11">
    <source>
        <dbReference type="ARBA" id="ARBA00042003"/>
    </source>
</evidence>
<dbReference type="PANTHER" id="PTHR11371:SF28">
    <property type="entry name" value="DEOXYRIBONUCLEASE-1-LIKE 1"/>
    <property type="match status" value="1"/>
</dbReference>
<evidence type="ECO:0000256" key="1">
    <source>
        <dbReference type="ARBA" id="ARBA00004240"/>
    </source>
</evidence>
<gene>
    <name evidence="18" type="primary">DNSL3</name>
</gene>
<proteinExistence type="evidence at transcript level"/>
<evidence type="ECO:0000313" key="18">
    <source>
        <dbReference type="EMBL" id="ACO10023.1"/>
    </source>
</evidence>
<sequence>MASSSCSSSLLLLLGVVCGCAGVRICAFNVQGFGESKAQNPKVMHTLVRIIARCDVCLLQEVRDQKKRALPALLESLNRYDPDHDYQYVASEPLGRKSYKEQYVFVYRTGSVAVTGQYQYPDSLPGDEDAFSREPFVVRFKAPSTALGEFVLIPQHTSPSNATREIDALYDVFQAVKKRWNTEMVMFLGDFNADCGYVAKKNRVKVRLYSDPSFLWLISDKEDTTVRASTSCTYDRIVVHGSEFSRGIVPYSAKPFNFDKEYQLSEEQALEVSDHYPVEVVLKSGSSLRRGSSLLGVSSTLQGVSTLLLLFLTALLCL</sequence>
<dbReference type="InterPro" id="IPR016202">
    <property type="entry name" value="DNase_I"/>
</dbReference>
<dbReference type="GO" id="GO:0005634">
    <property type="term" value="C:nucleus"/>
    <property type="evidence" value="ECO:0007669"/>
    <property type="project" value="TreeGrafter"/>
</dbReference>
<evidence type="ECO:0000256" key="13">
    <source>
        <dbReference type="PIRSR" id="PIRSR000988-1"/>
    </source>
</evidence>
<feature type="transmembrane region" description="Helical" evidence="15">
    <location>
        <begin position="294"/>
        <end position="317"/>
    </location>
</feature>
<evidence type="ECO:0000256" key="15">
    <source>
        <dbReference type="SAM" id="Phobius"/>
    </source>
</evidence>
<name>C1BLX0_OSMMO</name>
<comment type="subcellular location">
    <subcellularLocation>
        <location evidence="1">Endoplasmic reticulum</location>
    </subcellularLocation>
</comment>
<dbReference type="GO" id="GO:0005783">
    <property type="term" value="C:endoplasmic reticulum"/>
    <property type="evidence" value="ECO:0007669"/>
    <property type="project" value="UniProtKB-SubCell"/>
</dbReference>
<dbReference type="CDD" id="cd10282">
    <property type="entry name" value="DNase1"/>
    <property type="match status" value="1"/>
</dbReference>
<evidence type="ECO:0000256" key="6">
    <source>
        <dbReference type="ARBA" id="ARBA00022801"/>
    </source>
</evidence>
<dbReference type="GO" id="GO:0006308">
    <property type="term" value="P:DNA catabolic process"/>
    <property type="evidence" value="ECO:0007669"/>
    <property type="project" value="InterPro"/>
</dbReference>
<dbReference type="GO" id="GO:0003677">
    <property type="term" value="F:DNA binding"/>
    <property type="evidence" value="ECO:0007669"/>
    <property type="project" value="TreeGrafter"/>
</dbReference>
<feature type="disulfide bond" description="Essential for enzymatic activity" evidence="14">
    <location>
        <begin position="195"/>
        <end position="232"/>
    </location>
</feature>
<keyword evidence="5" id="KW-0255">Endonuclease</keyword>
<dbReference type="InterPro" id="IPR018057">
    <property type="entry name" value="Deoxyribonuclease-1_AS"/>
</dbReference>
<evidence type="ECO:0000256" key="14">
    <source>
        <dbReference type="PIRSR" id="PIRSR000988-2"/>
    </source>
</evidence>
<dbReference type="PROSITE" id="PS00919">
    <property type="entry name" value="DNASE_I_1"/>
    <property type="match status" value="1"/>
</dbReference>
<dbReference type="AlphaFoldDB" id="C1BLX0"/>
<keyword evidence="4 16" id="KW-0732">Signal</keyword>
<feature type="active site" evidence="13">
    <location>
        <position position="156"/>
    </location>
</feature>
<dbReference type="EMBL" id="BT075599">
    <property type="protein sequence ID" value="ACO10023.1"/>
    <property type="molecule type" value="mRNA"/>
</dbReference>
<dbReference type="PRINTS" id="PR00130">
    <property type="entry name" value="DNASEI"/>
</dbReference>
<dbReference type="Gene3D" id="3.60.10.10">
    <property type="entry name" value="Endonuclease/exonuclease/phosphatase"/>
    <property type="match status" value="1"/>
</dbReference>
<protein>
    <recommendedName>
        <fullName evidence="10">Deoxyribonuclease-1-like 1</fullName>
    </recommendedName>
    <alternativeName>
        <fullName evidence="12">DNase X</fullName>
    </alternativeName>
    <alternativeName>
        <fullName evidence="11">Deoxyribonuclease I-like 1</fullName>
    </alternativeName>
</protein>
<evidence type="ECO:0000256" key="10">
    <source>
        <dbReference type="ARBA" id="ARBA00041152"/>
    </source>
</evidence>
<dbReference type="InterPro" id="IPR005135">
    <property type="entry name" value="Endo/exonuclease/phosphatase"/>
</dbReference>
<evidence type="ECO:0000259" key="17">
    <source>
        <dbReference type="Pfam" id="PF03372"/>
    </source>
</evidence>
<evidence type="ECO:0000256" key="5">
    <source>
        <dbReference type="ARBA" id="ARBA00022759"/>
    </source>
</evidence>
<evidence type="ECO:0000256" key="16">
    <source>
        <dbReference type="SAM" id="SignalP"/>
    </source>
</evidence>
<feature type="chain" id="PRO_5002907436" description="Deoxyribonuclease-1-like 1" evidence="16">
    <location>
        <begin position="23"/>
        <end position="318"/>
    </location>
</feature>
<keyword evidence="8 14" id="KW-1015">Disulfide bond</keyword>
<keyword evidence="6" id="KW-0378">Hydrolase</keyword>
<comment type="similarity">
    <text evidence="2">Belongs to the DNase I family.</text>
</comment>
<keyword evidence="7" id="KW-0256">Endoplasmic reticulum</keyword>
<accession>C1BLX0</accession>
<keyword evidence="3" id="KW-0540">Nuclease</keyword>
<keyword evidence="9" id="KW-0325">Glycoprotein</keyword>
<feature type="signal peptide" evidence="16">
    <location>
        <begin position="1"/>
        <end position="22"/>
    </location>
</feature>
<dbReference type="GO" id="GO:0004530">
    <property type="term" value="F:deoxyribonuclease I activity"/>
    <property type="evidence" value="ECO:0007669"/>
    <property type="project" value="TreeGrafter"/>
</dbReference>
<evidence type="ECO:0000256" key="2">
    <source>
        <dbReference type="ARBA" id="ARBA00007359"/>
    </source>
</evidence>
<dbReference type="SUPFAM" id="SSF56219">
    <property type="entry name" value="DNase I-like"/>
    <property type="match status" value="1"/>
</dbReference>
<dbReference type="Pfam" id="PF03372">
    <property type="entry name" value="Exo_endo_phos"/>
    <property type="match status" value="1"/>
</dbReference>